<dbReference type="InterPro" id="IPR029063">
    <property type="entry name" value="SAM-dependent_MTases_sf"/>
</dbReference>
<dbReference type="GO" id="GO:0009007">
    <property type="term" value="F:site-specific DNA-methyltransferase (adenine-specific) activity"/>
    <property type="evidence" value="ECO:0007669"/>
    <property type="project" value="UniProtKB-EC"/>
</dbReference>
<dbReference type="InterPro" id="IPR012327">
    <property type="entry name" value="MeTrfase_D12"/>
</dbReference>
<keyword evidence="4" id="KW-0808">Transferase</keyword>
<evidence type="ECO:0000256" key="3">
    <source>
        <dbReference type="ARBA" id="ARBA00022603"/>
    </source>
</evidence>
<dbReference type="Gene3D" id="1.10.1020.10">
    <property type="entry name" value="Adenine-specific Methyltransferase, Domain 2"/>
    <property type="match status" value="1"/>
</dbReference>
<dbReference type="RefSeq" id="WP_109653835.1">
    <property type="nucleotide sequence ID" value="NZ_CP134761.1"/>
</dbReference>
<dbReference type="EC" id="2.1.1.72" evidence="2"/>
<dbReference type="Gene3D" id="3.40.50.150">
    <property type="entry name" value="Vaccinia Virus protein VP39"/>
    <property type="match status" value="1"/>
</dbReference>
<protein>
    <recommendedName>
        <fullName evidence="2">site-specific DNA-methyltransferase (adenine-specific)</fullName>
        <ecNumber evidence="2">2.1.1.72</ecNumber>
    </recommendedName>
</protein>
<proteinExistence type="inferred from homology"/>
<dbReference type="InterPro" id="IPR012263">
    <property type="entry name" value="M_m6A_EcoRV"/>
</dbReference>
<dbReference type="PRINTS" id="PR00505">
    <property type="entry name" value="D12N6MTFRASE"/>
</dbReference>
<evidence type="ECO:0000256" key="5">
    <source>
        <dbReference type="ARBA" id="ARBA00022691"/>
    </source>
</evidence>
<accession>A0ABD6XL51</accession>
<dbReference type="EMBL" id="QGHE01000013">
    <property type="protein sequence ID" value="PWJ75380.1"/>
    <property type="molecule type" value="Genomic_DNA"/>
</dbReference>
<dbReference type="InterPro" id="IPR023095">
    <property type="entry name" value="Ade_MeTrfase_dom_2"/>
</dbReference>
<keyword evidence="3 7" id="KW-0489">Methyltransferase</keyword>
<comment type="catalytic activity">
    <reaction evidence="6">
        <text>a 2'-deoxyadenosine in DNA + S-adenosyl-L-methionine = an N(6)-methyl-2'-deoxyadenosine in DNA + S-adenosyl-L-homocysteine + H(+)</text>
        <dbReference type="Rhea" id="RHEA:15197"/>
        <dbReference type="Rhea" id="RHEA-COMP:12418"/>
        <dbReference type="Rhea" id="RHEA-COMP:12419"/>
        <dbReference type="ChEBI" id="CHEBI:15378"/>
        <dbReference type="ChEBI" id="CHEBI:57856"/>
        <dbReference type="ChEBI" id="CHEBI:59789"/>
        <dbReference type="ChEBI" id="CHEBI:90615"/>
        <dbReference type="ChEBI" id="CHEBI:90616"/>
        <dbReference type="EC" id="2.1.1.72"/>
    </reaction>
</comment>
<evidence type="ECO:0000256" key="6">
    <source>
        <dbReference type="ARBA" id="ARBA00047942"/>
    </source>
</evidence>
<dbReference type="GO" id="GO:0032259">
    <property type="term" value="P:methylation"/>
    <property type="evidence" value="ECO:0007669"/>
    <property type="project" value="UniProtKB-KW"/>
</dbReference>
<evidence type="ECO:0000256" key="4">
    <source>
        <dbReference type="ARBA" id="ARBA00022679"/>
    </source>
</evidence>
<keyword evidence="5" id="KW-0949">S-adenosyl-L-methionine</keyword>
<sequence>MAFYTPLRYPGGKGKLSYYLKEVIQHNSLLDCHYIEPFAGGAGVALELLMQEYVSKITINDYDPAIYSFWHSILNNSDDFCEKIECTEITMETWYQQREILRSNNYDDRLILGFAAFFMNRTNRSGILNAGVIGGKEQAGKWKLDVRFNKPDLIKRIKKIAGYKDRIFIKNEDTLDLLINLSLKPHENTFMYLDPPYYVKGQELYRNFYEHQDHVDIKNQLIKMPVLHWVATYDNTKEIKEIYNNQKVMDFDLQYSAQSKRVGSEVMIFSDNLHIPTVGLGKAIPQNLCTA</sequence>
<dbReference type="PIRSF" id="PIRSF000398">
    <property type="entry name" value="M_m6A_EcoRV"/>
    <property type="match status" value="1"/>
</dbReference>
<evidence type="ECO:0000256" key="2">
    <source>
        <dbReference type="ARBA" id="ARBA00011900"/>
    </source>
</evidence>
<gene>
    <name evidence="7" type="ORF">C7430_11384</name>
</gene>
<dbReference type="Pfam" id="PF02086">
    <property type="entry name" value="MethyltransfD12"/>
    <property type="match status" value="1"/>
</dbReference>
<dbReference type="PANTHER" id="PTHR30481">
    <property type="entry name" value="DNA ADENINE METHYLASE"/>
    <property type="match status" value="1"/>
</dbReference>
<comment type="caution">
    <text evidence="7">The sequence shown here is derived from an EMBL/GenBank/DDBJ whole genome shotgun (WGS) entry which is preliminary data.</text>
</comment>
<dbReference type="Proteomes" id="UP000245996">
    <property type="component" value="Unassembled WGS sequence"/>
</dbReference>
<dbReference type="PANTHER" id="PTHR30481:SF2">
    <property type="entry name" value="SITE-SPECIFIC DNA-METHYLTRANSFERASE (ADENINE-SPECIFIC)"/>
    <property type="match status" value="1"/>
</dbReference>
<evidence type="ECO:0000256" key="1">
    <source>
        <dbReference type="ARBA" id="ARBA00006594"/>
    </source>
</evidence>
<comment type="similarity">
    <text evidence="1">Belongs to the N(4)/N(6)-methyltransferase family.</text>
</comment>
<dbReference type="AlphaFoldDB" id="A0ABD6XL51"/>
<dbReference type="SUPFAM" id="SSF53335">
    <property type="entry name" value="S-adenosyl-L-methionine-dependent methyltransferases"/>
    <property type="match status" value="1"/>
</dbReference>
<organism evidence="7 8">
    <name type="scientific">Enterobacter agglomerans</name>
    <name type="common">Erwinia herbicola</name>
    <name type="synonym">Pantoea agglomerans</name>
    <dbReference type="NCBI Taxonomy" id="549"/>
    <lineage>
        <taxon>Bacteria</taxon>
        <taxon>Pseudomonadati</taxon>
        <taxon>Pseudomonadota</taxon>
        <taxon>Gammaproteobacteria</taxon>
        <taxon>Enterobacterales</taxon>
        <taxon>Erwiniaceae</taxon>
        <taxon>Pantoea</taxon>
        <taxon>Pantoea agglomerans group</taxon>
    </lineage>
</organism>
<evidence type="ECO:0000313" key="8">
    <source>
        <dbReference type="Proteomes" id="UP000245996"/>
    </source>
</evidence>
<evidence type="ECO:0000313" key="7">
    <source>
        <dbReference type="EMBL" id="PWJ75380.1"/>
    </source>
</evidence>
<reference evidence="7 8" key="1">
    <citation type="submission" date="2018-05" db="EMBL/GenBank/DDBJ databases">
        <title>Genomic Encyclopedia of Type Strains, Phase IV (KMG-V): Genome sequencing to study the core and pangenomes of soil and plant-associated prokaryotes.</title>
        <authorList>
            <person name="Whitman W."/>
        </authorList>
    </citation>
    <scope>NUCLEOTIDE SEQUENCE [LARGE SCALE GENOMIC DNA]</scope>
    <source>
        <strain evidence="7 8">PNG 92-11</strain>
    </source>
</reference>
<name>A0ABD6XL51_ENTAG</name>